<protein>
    <submittedName>
        <fullName evidence="6">ABC transporter substrate-binding protein</fullName>
    </submittedName>
</protein>
<evidence type="ECO:0000256" key="4">
    <source>
        <dbReference type="SAM" id="MobiDB-lite"/>
    </source>
</evidence>
<feature type="chain" id="PRO_5038850538" evidence="5">
    <location>
        <begin position="21"/>
        <end position="449"/>
    </location>
</feature>
<dbReference type="AlphaFoldDB" id="A0A0F7F8B6"/>
<dbReference type="PANTHER" id="PTHR43649">
    <property type="entry name" value="ARABINOSE-BINDING PROTEIN-RELATED"/>
    <property type="match status" value="1"/>
</dbReference>
<evidence type="ECO:0000313" key="7">
    <source>
        <dbReference type="Proteomes" id="UP000034189"/>
    </source>
</evidence>
<keyword evidence="2" id="KW-0813">Transport</keyword>
<keyword evidence="3 5" id="KW-0732">Signal</keyword>
<sequence length="449" mass="47924">MRTKAGKLSMALILTGVLLAGCGNSGNNASGSGSASTEPSAAPSAAASAAAPASPAAGEKVKIVFSQGADQTDGTKKLVAAFEAKHPDIDVEVREFPNDSSQMHDQLLTILSGQSSEIDVLNLDVTWPAEFAQAGFLLPLDRYIEQDGIDTNEYLKGGIEAGYYNGQQWAFPRYNNAGLLYYRTDLVKKVPATWDELLKQAEQLKGQGGTKYGFVTQGKQYEGLAVGFTELVNAYGGKIIDDQGNVVVNSPEALKGLKKLIEIQTSKAVPSNLNTFTEKETLTAFIEGNAVFARHWPALYAQANDPKVSKIVGKVGIAPLPAGDARSAAALGGWLGAISKYSQHPKEAWEFLKFLISEEGEKIVAINNTQTPTYLKLFDDPEVQKASPLFANRDFVNGLGSAVPRTITPQYAKISGLIQVEVSKAIAGQQTAEQALTNLETQIKAVVAQ</sequence>
<dbReference type="InterPro" id="IPR006059">
    <property type="entry name" value="SBP"/>
</dbReference>
<dbReference type="OrthoDB" id="9808332at2"/>
<dbReference type="Gene3D" id="3.40.190.10">
    <property type="entry name" value="Periplasmic binding protein-like II"/>
    <property type="match status" value="2"/>
</dbReference>
<organism evidence="6 7">
    <name type="scientific">Paenibacillus durus ATCC 35681</name>
    <dbReference type="NCBI Taxonomy" id="1333534"/>
    <lineage>
        <taxon>Bacteria</taxon>
        <taxon>Bacillati</taxon>
        <taxon>Bacillota</taxon>
        <taxon>Bacilli</taxon>
        <taxon>Bacillales</taxon>
        <taxon>Paenibacillaceae</taxon>
        <taxon>Paenibacillus</taxon>
    </lineage>
</organism>
<dbReference type="Proteomes" id="UP000034189">
    <property type="component" value="Chromosome"/>
</dbReference>
<evidence type="ECO:0000256" key="1">
    <source>
        <dbReference type="ARBA" id="ARBA00008520"/>
    </source>
</evidence>
<name>A0A0F7F8B6_PAEDU</name>
<dbReference type="PROSITE" id="PS51257">
    <property type="entry name" value="PROKAR_LIPOPROTEIN"/>
    <property type="match status" value="1"/>
</dbReference>
<dbReference type="HOGENOM" id="CLU_031285_9_1_9"/>
<dbReference type="RefSeq" id="WP_046722830.1">
    <property type="nucleotide sequence ID" value="NZ_CP011114.1"/>
</dbReference>
<dbReference type="CDD" id="cd14750">
    <property type="entry name" value="PBP2_TMBP"/>
    <property type="match status" value="1"/>
</dbReference>
<proteinExistence type="inferred from homology"/>
<comment type="similarity">
    <text evidence="1">Belongs to the bacterial solute-binding protein 1 family.</text>
</comment>
<evidence type="ECO:0000256" key="2">
    <source>
        <dbReference type="ARBA" id="ARBA00022448"/>
    </source>
</evidence>
<dbReference type="SUPFAM" id="SSF53850">
    <property type="entry name" value="Periplasmic binding protein-like II"/>
    <property type="match status" value="1"/>
</dbReference>
<dbReference type="PANTHER" id="PTHR43649:SF34">
    <property type="entry name" value="ABC TRANSPORTER PERIPLASMIC-BINDING PROTEIN YCJN-RELATED"/>
    <property type="match status" value="1"/>
</dbReference>
<dbReference type="InterPro" id="IPR050490">
    <property type="entry name" value="Bact_solute-bd_prot1"/>
</dbReference>
<accession>A0A0F7F8B6</accession>
<feature type="region of interest" description="Disordered" evidence="4">
    <location>
        <begin position="28"/>
        <end position="47"/>
    </location>
</feature>
<dbReference type="Pfam" id="PF01547">
    <property type="entry name" value="SBP_bac_1"/>
    <property type="match status" value="1"/>
</dbReference>
<evidence type="ECO:0000256" key="5">
    <source>
        <dbReference type="SAM" id="SignalP"/>
    </source>
</evidence>
<evidence type="ECO:0000313" key="6">
    <source>
        <dbReference type="EMBL" id="AKG33829.1"/>
    </source>
</evidence>
<feature type="signal peptide" evidence="5">
    <location>
        <begin position="1"/>
        <end position="20"/>
    </location>
</feature>
<gene>
    <name evidence="6" type="ORF">VK70_03875</name>
</gene>
<dbReference type="EMBL" id="CP011114">
    <property type="protein sequence ID" value="AKG33829.1"/>
    <property type="molecule type" value="Genomic_DNA"/>
</dbReference>
<reference evidence="6 7" key="1">
    <citation type="submission" date="2015-03" db="EMBL/GenBank/DDBJ databases">
        <authorList>
            <person name="Abdul Halim M."/>
        </authorList>
    </citation>
    <scope>NUCLEOTIDE SEQUENCE [LARGE SCALE GENOMIC DNA]</scope>
    <source>
        <strain evidence="6 7">ATCC 35681</strain>
    </source>
</reference>
<evidence type="ECO:0000256" key="3">
    <source>
        <dbReference type="ARBA" id="ARBA00022729"/>
    </source>
</evidence>
<dbReference type="PATRIC" id="fig|1333534.5.peg.845"/>
<reference evidence="6 7" key="2">
    <citation type="journal article" date="2016" name="Genome Announc.">
        <title>Genome Sequence of a Gram-Positive Diazotroph, Paenibacillus durus Type Strain ATCC 35681.</title>
        <authorList>
            <person name="Halim M.A."/>
            <person name="Rahman A.Y."/>
            <person name="Sim K.S."/>
            <person name="Yam H.C."/>
            <person name="Rahim A.A."/>
            <person name="Ghazali A.H."/>
            <person name="Najimudin N."/>
        </authorList>
    </citation>
    <scope>NUCLEOTIDE SEQUENCE [LARGE SCALE GENOMIC DNA]</scope>
    <source>
        <strain evidence="6 7">ATCC 35681</strain>
    </source>
</reference>